<proteinExistence type="predicted"/>
<dbReference type="Gene3D" id="2.30.29.30">
    <property type="entry name" value="Pleckstrin-homology domain (PH domain)/Phosphotyrosine-binding domain (PTB)"/>
    <property type="match status" value="1"/>
</dbReference>
<dbReference type="SUPFAM" id="SSF50729">
    <property type="entry name" value="PH domain-like"/>
    <property type="match status" value="1"/>
</dbReference>
<dbReference type="InterPro" id="IPR001849">
    <property type="entry name" value="PH_domain"/>
</dbReference>
<protein>
    <submittedName>
        <fullName evidence="5">PH domain-containing protein</fullName>
    </submittedName>
</protein>
<dbReference type="PROSITE" id="PS50003">
    <property type="entry name" value="PH_DOMAIN"/>
    <property type="match status" value="1"/>
</dbReference>
<dbReference type="PANTHER" id="PTHR23175">
    <property type="entry name" value="PDZ DOMAIN-CONTAINING PROTEIN"/>
    <property type="match status" value="1"/>
</dbReference>
<gene>
    <name evidence="3" type="ORF">TCLT_LOCUS10463</name>
</gene>
<keyword evidence="4" id="KW-1185">Reference proteome</keyword>
<dbReference type="WBParaSite" id="TCLT_0001047401-mRNA-1">
    <property type="protein sequence ID" value="TCLT_0001047401-mRNA-1"/>
    <property type="gene ID" value="TCLT_0001047401"/>
</dbReference>
<evidence type="ECO:0000313" key="4">
    <source>
        <dbReference type="Proteomes" id="UP000276776"/>
    </source>
</evidence>
<evidence type="ECO:0000256" key="1">
    <source>
        <dbReference type="SAM" id="MobiDB-lite"/>
    </source>
</evidence>
<dbReference type="Pfam" id="PF00169">
    <property type="entry name" value="PH"/>
    <property type="match status" value="1"/>
</dbReference>
<dbReference type="OMA" id="QTEHHFQ"/>
<name>A0A0N5DBB2_THECL</name>
<accession>A0A0N5DBB2</accession>
<dbReference type="Proteomes" id="UP000276776">
    <property type="component" value="Unassembled WGS sequence"/>
</dbReference>
<sequence>MIKGVASSEQSPSSDTSLIRTETTSSTFYAQTNNASTSVHVPSTTHRIQRFINFFSSNDQAKQRESAISSPIERFQSRHHQKGCAAGSVDRISKSSSSASVIPVRNVCKQGQLMHQASTTLLTEVAMGELLKNDRHKWKTYWAVLHGSNLYLCQQLNSYINDKTNEKLLNIPTDAIEIDLKLAIVDIAYEYWRRKNSSKSYVFRVITQQQTEHHFQVYCENDMLNWIETIRLTSCSPIRSRSDQATTTTADLVSNTKSSNSNASVKSTKSKSADSVRFLSILISHAI</sequence>
<dbReference type="AlphaFoldDB" id="A0A0N5DBB2"/>
<feature type="domain" description="PH" evidence="2">
    <location>
        <begin position="123"/>
        <end position="235"/>
    </location>
</feature>
<evidence type="ECO:0000259" key="2">
    <source>
        <dbReference type="PROSITE" id="PS50003"/>
    </source>
</evidence>
<reference evidence="5" key="1">
    <citation type="submission" date="2017-02" db="UniProtKB">
        <authorList>
            <consortium name="WormBaseParasite"/>
        </authorList>
    </citation>
    <scope>IDENTIFICATION</scope>
</reference>
<dbReference type="InterPro" id="IPR011993">
    <property type="entry name" value="PH-like_dom_sf"/>
</dbReference>
<dbReference type="STRING" id="103827.A0A0N5DBB2"/>
<evidence type="ECO:0000313" key="3">
    <source>
        <dbReference type="EMBL" id="VDN08155.1"/>
    </source>
</evidence>
<dbReference type="PANTHER" id="PTHR23175:SF23">
    <property type="entry name" value="PDZ DOMAIN-CONTAINING PROTEIN"/>
    <property type="match status" value="1"/>
</dbReference>
<reference evidence="3 4" key="2">
    <citation type="submission" date="2018-11" db="EMBL/GenBank/DDBJ databases">
        <authorList>
            <consortium name="Pathogen Informatics"/>
        </authorList>
    </citation>
    <scope>NUCLEOTIDE SEQUENCE [LARGE SCALE GENOMIC DNA]</scope>
</reference>
<feature type="region of interest" description="Disordered" evidence="1">
    <location>
        <begin position="246"/>
        <end position="266"/>
    </location>
</feature>
<organism evidence="5">
    <name type="scientific">Thelazia callipaeda</name>
    <name type="common">Oriental eyeworm</name>
    <name type="synonym">Parasitic nematode</name>
    <dbReference type="NCBI Taxonomy" id="103827"/>
    <lineage>
        <taxon>Eukaryota</taxon>
        <taxon>Metazoa</taxon>
        <taxon>Ecdysozoa</taxon>
        <taxon>Nematoda</taxon>
        <taxon>Chromadorea</taxon>
        <taxon>Rhabditida</taxon>
        <taxon>Spirurina</taxon>
        <taxon>Spiruromorpha</taxon>
        <taxon>Thelazioidea</taxon>
        <taxon>Thelaziidae</taxon>
        <taxon>Thelazia</taxon>
    </lineage>
</organism>
<dbReference type="SMART" id="SM00233">
    <property type="entry name" value="PH"/>
    <property type="match status" value="1"/>
</dbReference>
<evidence type="ECO:0000313" key="5">
    <source>
        <dbReference type="WBParaSite" id="TCLT_0001047401-mRNA-1"/>
    </source>
</evidence>
<dbReference type="OrthoDB" id="5874588at2759"/>
<dbReference type="EMBL" id="UYYF01005121">
    <property type="protein sequence ID" value="VDN08155.1"/>
    <property type="molecule type" value="Genomic_DNA"/>
</dbReference>